<dbReference type="EMBL" id="ML977173">
    <property type="protein sequence ID" value="KAF1983625.1"/>
    <property type="molecule type" value="Genomic_DNA"/>
</dbReference>
<keyword evidence="3" id="KW-1185">Reference proteome</keyword>
<gene>
    <name evidence="2" type="ORF">K402DRAFT_337856</name>
</gene>
<protein>
    <recommendedName>
        <fullName evidence="4">Sialidase</fullName>
    </recommendedName>
</protein>
<name>A0A6G1GRR1_9PEZI</name>
<feature type="compositionally biased region" description="Polar residues" evidence="1">
    <location>
        <begin position="43"/>
        <end position="60"/>
    </location>
</feature>
<evidence type="ECO:0000313" key="2">
    <source>
        <dbReference type="EMBL" id="KAF1983625.1"/>
    </source>
</evidence>
<sequence>MYPFARHTTPPSATIHTYYPNSAETCASLNPLYNISDNSPDSVITNSTLGTTPSPSTRSPLRQHGPTLLPKIRTQDQVMEHTSGPIRSHKRNASSSGSIGGAFPYSLQRPPMDRRGTSPGQHSELASPASAGSEVYLKSSLNSPIDFPVARRSSMAHVAYRRSSSTEAVRHSRSASHGSIDENTVGRYGYPTYRTVPAYATAAQSYNTATVAHLPQPVSFVPMPNMQPLQSMMQMAPTVPFAVGSEAALDLLDDGPTGTVIDYLTAPNPSPALMRQLPATRPQDGKHFWWDVRNVRPWLDFNVATIEAIPDLKTLLQFQVNASFLKPAPRTNPNPDDHTALQEIFDKYFGTKVNSALSVTQHFETHLSMRPTYRPGQPDFISNYPHDAEKTLATGETRGRVVGLVKAYENWNTAQRHDHVIKQIEYLRGLAHLHSMMREHGVRYGFILTEIELVCVRCGGPGLSGPKNAAAATESGLAEIPIFGHLELSAPISLSTHGKDEATGAPRMTAGLALWYLHMLAKEDPLPGQYGWRMECGGPAALTRQNVLERDEWITKKINEREKRDAKGIRGWVWPEEKFNKAEKMKRGGK</sequence>
<evidence type="ECO:0008006" key="4">
    <source>
        <dbReference type="Google" id="ProtNLM"/>
    </source>
</evidence>
<accession>A0A6G1GRR1</accession>
<evidence type="ECO:0000313" key="3">
    <source>
        <dbReference type="Proteomes" id="UP000800041"/>
    </source>
</evidence>
<dbReference type="AlphaFoldDB" id="A0A6G1GRR1"/>
<feature type="region of interest" description="Disordered" evidence="1">
    <location>
        <begin position="43"/>
        <end position="131"/>
    </location>
</feature>
<reference evidence="2" key="1">
    <citation type="journal article" date="2020" name="Stud. Mycol.">
        <title>101 Dothideomycetes genomes: a test case for predicting lifestyles and emergence of pathogens.</title>
        <authorList>
            <person name="Haridas S."/>
            <person name="Albert R."/>
            <person name="Binder M."/>
            <person name="Bloem J."/>
            <person name="Labutti K."/>
            <person name="Salamov A."/>
            <person name="Andreopoulos B."/>
            <person name="Baker S."/>
            <person name="Barry K."/>
            <person name="Bills G."/>
            <person name="Bluhm B."/>
            <person name="Cannon C."/>
            <person name="Castanera R."/>
            <person name="Culley D."/>
            <person name="Daum C."/>
            <person name="Ezra D."/>
            <person name="Gonzalez J."/>
            <person name="Henrissat B."/>
            <person name="Kuo A."/>
            <person name="Liang C."/>
            <person name="Lipzen A."/>
            <person name="Lutzoni F."/>
            <person name="Magnuson J."/>
            <person name="Mondo S."/>
            <person name="Nolan M."/>
            <person name="Ohm R."/>
            <person name="Pangilinan J."/>
            <person name="Park H.-J."/>
            <person name="Ramirez L."/>
            <person name="Alfaro M."/>
            <person name="Sun H."/>
            <person name="Tritt A."/>
            <person name="Yoshinaga Y."/>
            <person name="Zwiers L.-H."/>
            <person name="Turgeon B."/>
            <person name="Goodwin S."/>
            <person name="Spatafora J."/>
            <person name="Crous P."/>
            <person name="Grigoriev I."/>
        </authorList>
    </citation>
    <scope>NUCLEOTIDE SEQUENCE</scope>
    <source>
        <strain evidence="2">CBS 113979</strain>
    </source>
</reference>
<dbReference type="Proteomes" id="UP000800041">
    <property type="component" value="Unassembled WGS sequence"/>
</dbReference>
<dbReference type="OrthoDB" id="5300765at2759"/>
<evidence type="ECO:0000256" key="1">
    <source>
        <dbReference type="SAM" id="MobiDB-lite"/>
    </source>
</evidence>
<organism evidence="2 3">
    <name type="scientific">Aulographum hederae CBS 113979</name>
    <dbReference type="NCBI Taxonomy" id="1176131"/>
    <lineage>
        <taxon>Eukaryota</taxon>
        <taxon>Fungi</taxon>
        <taxon>Dikarya</taxon>
        <taxon>Ascomycota</taxon>
        <taxon>Pezizomycotina</taxon>
        <taxon>Dothideomycetes</taxon>
        <taxon>Pleosporomycetidae</taxon>
        <taxon>Aulographales</taxon>
        <taxon>Aulographaceae</taxon>
    </lineage>
</organism>
<proteinExistence type="predicted"/>